<reference evidence="1 2" key="1">
    <citation type="submission" date="2016-10" db="EMBL/GenBank/DDBJ databases">
        <authorList>
            <person name="de Groot N.N."/>
        </authorList>
    </citation>
    <scope>NUCLEOTIDE SEQUENCE [LARGE SCALE GENOMIC DNA]</scope>
    <source>
        <strain evidence="1 2">DSM 527</strain>
    </source>
</reference>
<gene>
    <name evidence="1" type="ORF">SAMN04488121_107173</name>
</gene>
<dbReference type="EMBL" id="FNBN01000007">
    <property type="protein sequence ID" value="SDG90507.1"/>
    <property type="molecule type" value="Genomic_DNA"/>
</dbReference>
<evidence type="ECO:0000313" key="1">
    <source>
        <dbReference type="EMBL" id="SDG90507.1"/>
    </source>
</evidence>
<name>A0A1G7Y287_CHIFI</name>
<dbReference type="Proteomes" id="UP000199045">
    <property type="component" value="Unassembled WGS sequence"/>
</dbReference>
<proteinExistence type="predicted"/>
<evidence type="ECO:0000313" key="2">
    <source>
        <dbReference type="Proteomes" id="UP000199045"/>
    </source>
</evidence>
<accession>A0A1G7Y287</accession>
<protein>
    <submittedName>
        <fullName evidence="1">Uncharacterized protein</fullName>
    </submittedName>
</protein>
<sequence length="60" mass="6587">MKFVIPMFGGFLLFIGIGGGLDFTRFGWDNPGVNFGDNPLMDIVVTKADNMPMILQPIPL</sequence>
<organism evidence="1 2">
    <name type="scientific">Chitinophaga filiformis</name>
    <name type="common">Myxococcus filiformis</name>
    <name type="synonym">Flexibacter filiformis</name>
    <dbReference type="NCBI Taxonomy" id="104663"/>
    <lineage>
        <taxon>Bacteria</taxon>
        <taxon>Pseudomonadati</taxon>
        <taxon>Bacteroidota</taxon>
        <taxon>Chitinophagia</taxon>
        <taxon>Chitinophagales</taxon>
        <taxon>Chitinophagaceae</taxon>
        <taxon>Chitinophaga</taxon>
    </lineage>
</organism>
<dbReference type="STRING" id="104663.SAMN04488121_107173"/>
<dbReference type="AlphaFoldDB" id="A0A1G7Y287"/>